<dbReference type="Pfam" id="PF14302">
    <property type="entry name" value="DUF4377"/>
    <property type="match status" value="1"/>
</dbReference>
<evidence type="ECO:0000313" key="4">
    <source>
        <dbReference type="Proteomes" id="UP000286598"/>
    </source>
</evidence>
<accession>A0A415GG79</accession>
<evidence type="ECO:0000256" key="1">
    <source>
        <dbReference type="SAM" id="SignalP"/>
    </source>
</evidence>
<feature type="domain" description="DUF4377" evidence="2">
    <location>
        <begin position="57"/>
        <end position="119"/>
    </location>
</feature>
<evidence type="ECO:0000313" key="3">
    <source>
        <dbReference type="EMBL" id="RHK48098.1"/>
    </source>
</evidence>
<reference evidence="3 4" key="1">
    <citation type="submission" date="2018-08" db="EMBL/GenBank/DDBJ databases">
        <title>A genome reference for cultivated species of the human gut microbiota.</title>
        <authorList>
            <person name="Zou Y."/>
            <person name="Xue W."/>
            <person name="Luo G."/>
        </authorList>
    </citation>
    <scope>NUCLEOTIDE SEQUENCE [LARGE SCALE GENOMIC DNA]</scope>
    <source>
        <strain evidence="3 4">AF42-9</strain>
    </source>
</reference>
<organism evidence="3 4">
    <name type="scientific">Leyella stercorea</name>
    <dbReference type="NCBI Taxonomy" id="363265"/>
    <lineage>
        <taxon>Bacteria</taxon>
        <taxon>Pseudomonadati</taxon>
        <taxon>Bacteroidota</taxon>
        <taxon>Bacteroidia</taxon>
        <taxon>Bacteroidales</taxon>
        <taxon>Prevotellaceae</taxon>
        <taxon>Leyella</taxon>
    </lineage>
</organism>
<keyword evidence="4" id="KW-1185">Reference proteome</keyword>
<dbReference type="OrthoDB" id="880459at2"/>
<sequence length="274" mass="31640">MKSKVYEGMLLVLFLLTTALAACTDDEPKDRVKEIRMNVLPETGIMYPLFDDKQEYPIECLLVKTDDNPNQIEQLGMNRIEGFTYERGHEYYLSVKRTILANPPADGYNRTYKLIRILQDRLVAEPSTKVDNDIKSEADIKYNDLCPFTKYSISTKYLVNADGAIFYADGRKLPSYKSARIWLDNILDKADTNWNKFQSIPYQAYYSFVVTPFADQLRLVYNDSDGPMFKDVVPEEEFSKIKSMQPGESVRYSLVLANIHKKGLQKLEFAVEKQ</sequence>
<dbReference type="Proteomes" id="UP000286598">
    <property type="component" value="Unassembled WGS sequence"/>
</dbReference>
<evidence type="ECO:0000259" key="2">
    <source>
        <dbReference type="Pfam" id="PF14302"/>
    </source>
</evidence>
<dbReference type="InterPro" id="IPR025485">
    <property type="entry name" value="DUF4377"/>
</dbReference>
<comment type="caution">
    <text evidence="3">The sequence shown here is derived from an EMBL/GenBank/DDBJ whole genome shotgun (WGS) entry which is preliminary data.</text>
</comment>
<keyword evidence="1" id="KW-0732">Signal</keyword>
<dbReference type="PROSITE" id="PS51257">
    <property type="entry name" value="PROKAR_LIPOPROTEIN"/>
    <property type="match status" value="1"/>
</dbReference>
<dbReference type="AlphaFoldDB" id="A0A415GG79"/>
<feature type="signal peptide" evidence="1">
    <location>
        <begin position="1"/>
        <end position="21"/>
    </location>
</feature>
<name>A0A415GG79_9BACT</name>
<proteinExistence type="predicted"/>
<protein>
    <submittedName>
        <fullName evidence="3">DUF4377 domain-containing protein</fullName>
    </submittedName>
</protein>
<dbReference type="EMBL" id="QRNO01000072">
    <property type="protein sequence ID" value="RHK48098.1"/>
    <property type="molecule type" value="Genomic_DNA"/>
</dbReference>
<feature type="chain" id="PRO_5019174463" evidence="1">
    <location>
        <begin position="22"/>
        <end position="274"/>
    </location>
</feature>
<gene>
    <name evidence="3" type="ORF">DW060_11280</name>
</gene>